<dbReference type="Proteomes" id="UP000237000">
    <property type="component" value="Unassembled WGS sequence"/>
</dbReference>
<dbReference type="PANTHER" id="PTHR10099">
    <property type="entry name" value="PHOSPHORIBOSYLFORMYLGLYCINAMIDINE SYNTHASE"/>
    <property type="match status" value="1"/>
</dbReference>
<feature type="domain" description="FGAR-AT PurM N-terminal-like" evidence="2">
    <location>
        <begin position="37"/>
        <end position="125"/>
    </location>
</feature>
<evidence type="ECO:0000259" key="1">
    <source>
        <dbReference type="Pfam" id="PF02769"/>
    </source>
</evidence>
<dbReference type="InterPro" id="IPR029062">
    <property type="entry name" value="Class_I_gatase-like"/>
</dbReference>
<dbReference type="Gene3D" id="3.90.650.10">
    <property type="entry name" value="PurM-like C-terminal domain"/>
    <property type="match status" value="1"/>
</dbReference>
<dbReference type="InterPro" id="IPR055181">
    <property type="entry name" value="FGAR-AT_PurM_N-like"/>
</dbReference>
<dbReference type="STRING" id="63057.A0A2P5CX53"/>
<dbReference type="SUPFAM" id="SSF52317">
    <property type="entry name" value="Class I glutamine amidotransferase-like"/>
    <property type="match status" value="1"/>
</dbReference>
<proteinExistence type="predicted"/>
<sequence length="338" mass="35909">MGDNNPIIGIRDQGAGGNCTSLLTLILTLPEVHVPLIGEQPIKGLLNPKSMARLAFGEALTDLVWAEVTSLADVKASGNWMYAAKLGGEGAAMYDAANALSEAMIERGIGVDGGKDSVSMAAAHAGGEEMMVCYFTFDLAKGKRRLGGSALAQVLLDDELISAGHDIIDGGLMTCALEMAFAGNCGIVLDLNSPGKSLFQTLFAEELGLIIEQFYKRPDTFSLGICYGCELMALLGWIPGPQVGGVHGSWRGSTTAKHIGGVGCAHGEGRAYFPDDGVFDRVLHSNLDPTRYCDDDGSEMEQYPFNQNGSPFGIAALCSPDGRHLAMMPHPERCFLMW</sequence>
<dbReference type="Pfam" id="PF02769">
    <property type="entry name" value="AIRS_C"/>
    <property type="match status" value="1"/>
</dbReference>
<dbReference type="PANTHER" id="PTHR10099:SF1">
    <property type="entry name" value="PHOSPHORIBOSYLFORMYLGLYCINAMIDINE SYNTHASE"/>
    <property type="match status" value="1"/>
</dbReference>
<dbReference type="Pfam" id="PF13507">
    <property type="entry name" value="GATase_5"/>
    <property type="match status" value="2"/>
</dbReference>
<accession>A0A2P5CX53</accession>
<dbReference type="AlphaFoldDB" id="A0A2P5CX53"/>
<keyword evidence="4" id="KW-1185">Reference proteome</keyword>
<comment type="caution">
    <text evidence="3">The sequence shown here is derived from an EMBL/GenBank/DDBJ whole genome shotgun (WGS) entry which is preliminary data.</text>
</comment>
<protein>
    <submittedName>
        <fullName evidence="3">AIR synthase-related protein</fullName>
    </submittedName>
</protein>
<dbReference type="InterPro" id="IPR036921">
    <property type="entry name" value="PurM-like_N_sf"/>
</dbReference>
<dbReference type="GO" id="GO:0006164">
    <property type="term" value="P:purine nucleotide biosynthetic process"/>
    <property type="evidence" value="ECO:0007669"/>
    <property type="project" value="TreeGrafter"/>
</dbReference>
<evidence type="ECO:0000313" key="3">
    <source>
        <dbReference type="EMBL" id="PON65630.1"/>
    </source>
</evidence>
<feature type="domain" description="PurM-like C-terminal" evidence="1">
    <location>
        <begin position="155"/>
        <end position="195"/>
    </location>
</feature>
<dbReference type="Pfam" id="PF22689">
    <property type="entry name" value="FGAR-AT_PurM_N-like"/>
    <property type="match status" value="1"/>
</dbReference>
<dbReference type="Gene3D" id="3.30.1330.10">
    <property type="entry name" value="PurM-like, N-terminal domain"/>
    <property type="match status" value="1"/>
</dbReference>
<dbReference type="InterPro" id="IPR010918">
    <property type="entry name" value="PurM-like_C_dom"/>
</dbReference>
<dbReference type="Gene3D" id="3.40.50.880">
    <property type="match status" value="1"/>
</dbReference>
<dbReference type="InParanoid" id="A0A2P5CX53"/>
<dbReference type="EMBL" id="JXTC01000318">
    <property type="protein sequence ID" value="PON65630.1"/>
    <property type="molecule type" value="Genomic_DNA"/>
</dbReference>
<gene>
    <name evidence="3" type="ORF">TorRG33x02_270010</name>
</gene>
<dbReference type="SUPFAM" id="SSF55326">
    <property type="entry name" value="PurM N-terminal domain-like"/>
    <property type="match status" value="1"/>
</dbReference>
<dbReference type="SUPFAM" id="SSF56042">
    <property type="entry name" value="PurM C-terminal domain-like"/>
    <property type="match status" value="1"/>
</dbReference>
<reference evidence="4" key="1">
    <citation type="submission" date="2016-06" db="EMBL/GenBank/DDBJ databases">
        <title>Parallel loss of symbiosis genes in relatives of nitrogen-fixing non-legume Parasponia.</title>
        <authorList>
            <person name="Van Velzen R."/>
            <person name="Holmer R."/>
            <person name="Bu F."/>
            <person name="Rutten L."/>
            <person name="Van Zeijl A."/>
            <person name="Liu W."/>
            <person name="Santuari L."/>
            <person name="Cao Q."/>
            <person name="Sharma T."/>
            <person name="Shen D."/>
            <person name="Roswanjaya Y."/>
            <person name="Wardhani T."/>
            <person name="Kalhor M.S."/>
            <person name="Jansen J."/>
            <person name="Van den Hoogen J."/>
            <person name="Gungor B."/>
            <person name="Hartog M."/>
            <person name="Hontelez J."/>
            <person name="Verver J."/>
            <person name="Yang W.-C."/>
            <person name="Schijlen E."/>
            <person name="Repin R."/>
            <person name="Schilthuizen M."/>
            <person name="Schranz E."/>
            <person name="Heidstra R."/>
            <person name="Miyata K."/>
            <person name="Fedorova E."/>
            <person name="Kohlen W."/>
            <person name="Bisseling T."/>
            <person name="Smit S."/>
            <person name="Geurts R."/>
        </authorList>
    </citation>
    <scope>NUCLEOTIDE SEQUENCE [LARGE SCALE GENOMIC DNA]</scope>
    <source>
        <strain evidence="4">cv. RG33-2</strain>
    </source>
</reference>
<evidence type="ECO:0000313" key="4">
    <source>
        <dbReference type="Proteomes" id="UP000237000"/>
    </source>
</evidence>
<dbReference type="GO" id="GO:0004642">
    <property type="term" value="F:phosphoribosylformylglycinamidine synthase activity"/>
    <property type="evidence" value="ECO:0007669"/>
    <property type="project" value="TreeGrafter"/>
</dbReference>
<name>A0A2P5CX53_TREOI</name>
<dbReference type="InterPro" id="IPR036676">
    <property type="entry name" value="PurM-like_C_sf"/>
</dbReference>
<evidence type="ECO:0000259" key="2">
    <source>
        <dbReference type="Pfam" id="PF22689"/>
    </source>
</evidence>
<dbReference type="GO" id="GO:0005737">
    <property type="term" value="C:cytoplasm"/>
    <property type="evidence" value="ECO:0007669"/>
    <property type="project" value="TreeGrafter"/>
</dbReference>
<organism evidence="3 4">
    <name type="scientific">Trema orientale</name>
    <name type="common">Charcoal tree</name>
    <name type="synonym">Celtis orientalis</name>
    <dbReference type="NCBI Taxonomy" id="63057"/>
    <lineage>
        <taxon>Eukaryota</taxon>
        <taxon>Viridiplantae</taxon>
        <taxon>Streptophyta</taxon>
        <taxon>Embryophyta</taxon>
        <taxon>Tracheophyta</taxon>
        <taxon>Spermatophyta</taxon>
        <taxon>Magnoliopsida</taxon>
        <taxon>eudicotyledons</taxon>
        <taxon>Gunneridae</taxon>
        <taxon>Pentapetalae</taxon>
        <taxon>rosids</taxon>
        <taxon>fabids</taxon>
        <taxon>Rosales</taxon>
        <taxon>Cannabaceae</taxon>
        <taxon>Trema</taxon>
    </lineage>
</organism>
<dbReference type="OrthoDB" id="1739483at2759"/>
<dbReference type="SMART" id="SM01211">
    <property type="entry name" value="GATase_5"/>
    <property type="match status" value="1"/>
</dbReference>